<accession>A0A6L2QCM2</accession>
<keyword evidence="6" id="KW-1185">Reference proteome</keyword>
<dbReference type="GO" id="GO:0005737">
    <property type="term" value="C:cytoplasm"/>
    <property type="evidence" value="ECO:0007669"/>
    <property type="project" value="TreeGrafter"/>
</dbReference>
<sequence>SPDDGLVTDIFRTTPRMSTYLVAFIVSDFKSVNTTDDNHLYQVWAREDSRTQGEYGLSVSPGIIQFMEDFTNISFVFEKLDQAAIPDFSAGAMENWALVTY</sequence>
<dbReference type="PRINTS" id="PR00756">
    <property type="entry name" value="ALADIPTASE"/>
</dbReference>
<dbReference type="OrthoDB" id="10031169at2759"/>
<feature type="domain" description="Peptidase M1 membrane alanine aminopeptidase" evidence="4">
    <location>
        <begin position="56"/>
        <end position="101"/>
    </location>
</feature>
<evidence type="ECO:0000259" key="4">
    <source>
        <dbReference type="Pfam" id="PF01433"/>
    </source>
</evidence>
<name>A0A6L2QCM2_COPFO</name>
<dbReference type="InterPro" id="IPR050344">
    <property type="entry name" value="Peptidase_M1_aminopeptidases"/>
</dbReference>
<dbReference type="PANTHER" id="PTHR11533">
    <property type="entry name" value="PROTEASE M1 ZINC METALLOPROTEASE"/>
    <property type="match status" value="1"/>
</dbReference>
<keyword evidence="3" id="KW-0449">Lipoprotein</keyword>
<dbReference type="Proteomes" id="UP000502823">
    <property type="component" value="Unassembled WGS sequence"/>
</dbReference>
<evidence type="ECO:0000256" key="3">
    <source>
        <dbReference type="ARBA" id="ARBA00023288"/>
    </source>
</evidence>
<dbReference type="PANTHER" id="PTHR11533:SF301">
    <property type="entry name" value="AMINOPEPTIDASE"/>
    <property type="match status" value="1"/>
</dbReference>
<dbReference type="GO" id="GO:0070006">
    <property type="term" value="F:metalloaminopeptidase activity"/>
    <property type="evidence" value="ECO:0007669"/>
    <property type="project" value="TreeGrafter"/>
</dbReference>
<proteinExistence type="predicted"/>
<gene>
    <name evidence="5" type="ORF">Cfor_01836</name>
</gene>
<reference evidence="6" key="1">
    <citation type="submission" date="2020-01" db="EMBL/GenBank/DDBJ databases">
        <title>Draft genome sequence of the Termite Coptotermes fromosanus.</title>
        <authorList>
            <person name="Itakura S."/>
            <person name="Yosikawa Y."/>
            <person name="Umezawa K."/>
        </authorList>
    </citation>
    <scope>NUCLEOTIDE SEQUENCE [LARGE SCALE GENOMIC DNA]</scope>
</reference>
<dbReference type="GO" id="GO:0008270">
    <property type="term" value="F:zinc ion binding"/>
    <property type="evidence" value="ECO:0007669"/>
    <property type="project" value="InterPro"/>
</dbReference>
<feature type="non-terminal residue" evidence="5">
    <location>
        <position position="1"/>
    </location>
</feature>
<evidence type="ECO:0000313" key="5">
    <source>
        <dbReference type="EMBL" id="GFG39787.1"/>
    </source>
</evidence>
<dbReference type="SUPFAM" id="SSF55486">
    <property type="entry name" value="Metalloproteases ('zincins'), catalytic domain"/>
    <property type="match status" value="1"/>
</dbReference>
<organism evidence="5 6">
    <name type="scientific">Coptotermes formosanus</name>
    <name type="common">Formosan subterranean termite</name>
    <dbReference type="NCBI Taxonomy" id="36987"/>
    <lineage>
        <taxon>Eukaryota</taxon>
        <taxon>Metazoa</taxon>
        <taxon>Ecdysozoa</taxon>
        <taxon>Arthropoda</taxon>
        <taxon>Hexapoda</taxon>
        <taxon>Insecta</taxon>
        <taxon>Pterygota</taxon>
        <taxon>Neoptera</taxon>
        <taxon>Polyneoptera</taxon>
        <taxon>Dictyoptera</taxon>
        <taxon>Blattodea</taxon>
        <taxon>Blattoidea</taxon>
        <taxon>Termitoidae</taxon>
        <taxon>Rhinotermitidae</taxon>
        <taxon>Coptotermes</taxon>
    </lineage>
</organism>
<dbReference type="SUPFAM" id="SSF63737">
    <property type="entry name" value="Leukotriene A4 hydrolase N-terminal domain"/>
    <property type="match status" value="1"/>
</dbReference>
<evidence type="ECO:0000256" key="1">
    <source>
        <dbReference type="ARBA" id="ARBA00004609"/>
    </source>
</evidence>
<dbReference type="Gene3D" id="3.30.2010.30">
    <property type="match status" value="1"/>
</dbReference>
<dbReference type="InterPro" id="IPR042097">
    <property type="entry name" value="Aminopeptidase_N-like_N_sf"/>
</dbReference>
<dbReference type="GO" id="GO:0005615">
    <property type="term" value="C:extracellular space"/>
    <property type="evidence" value="ECO:0007669"/>
    <property type="project" value="TreeGrafter"/>
</dbReference>
<keyword evidence="2" id="KW-0325">Glycoprotein</keyword>
<dbReference type="GO" id="GO:0005886">
    <property type="term" value="C:plasma membrane"/>
    <property type="evidence" value="ECO:0007669"/>
    <property type="project" value="UniProtKB-SubCell"/>
</dbReference>
<evidence type="ECO:0000313" key="6">
    <source>
        <dbReference type="Proteomes" id="UP000502823"/>
    </source>
</evidence>
<dbReference type="GO" id="GO:0006508">
    <property type="term" value="P:proteolysis"/>
    <property type="evidence" value="ECO:0007669"/>
    <property type="project" value="InterPro"/>
</dbReference>
<dbReference type="GO" id="GO:0042277">
    <property type="term" value="F:peptide binding"/>
    <property type="evidence" value="ECO:0007669"/>
    <property type="project" value="TreeGrafter"/>
</dbReference>
<dbReference type="InterPro" id="IPR014782">
    <property type="entry name" value="Peptidase_M1_dom"/>
</dbReference>
<dbReference type="InterPro" id="IPR001930">
    <property type="entry name" value="Peptidase_M1"/>
</dbReference>
<feature type="non-terminal residue" evidence="5">
    <location>
        <position position="101"/>
    </location>
</feature>
<dbReference type="Pfam" id="PF01433">
    <property type="entry name" value="Peptidase_M1"/>
    <property type="match status" value="1"/>
</dbReference>
<dbReference type="Gene3D" id="2.60.40.1730">
    <property type="entry name" value="tricorn interacting facor f3 domain"/>
    <property type="match status" value="1"/>
</dbReference>
<comment type="subcellular location">
    <subcellularLocation>
        <location evidence="1">Cell membrane</location>
        <topology evidence="1">Lipid-anchor</topology>
        <topology evidence="1">GPI-anchor</topology>
    </subcellularLocation>
</comment>
<protein>
    <recommendedName>
        <fullName evidence="4">Peptidase M1 membrane alanine aminopeptidase domain-containing protein</fullName>
    </recommendedName>
</protein>
<dbReference type="EMBL" id="BLKM01001200">
    <property type="protein sequence ID" value="GFG39787.1"/>
    <property type="molecule type" value="Genomic_DNA"/>
</dbReference>
<dbReference type="GO" id="GO:0098552">
    <property type="term" value="C:side of membrane"/>
    <property type="evidence" value="ECO:0007669"/>
    <property type="project" value="UniProtKB-KW"/>
</dbReference>
<dbReference type="GO" id="GO:0043171">
    <property type="term" value="P:peptide catabolic process"/>
    <property type="evidence" value="ECO:0007669"/>
    <property type="project" value="TreeGrafter"/>
</dbReference>
<comment type="caution">
    <text evidence="5">The sequence shown here is derived from an EMBL/GenBank/DDBJ whole genome shotgun (WGS) entry which is preliminary data.</text>
</comment>
<keyword evidence="2" id="KW-0336">GPI-anchor</keyword>
<evidence type="ECO:0000256" key="2">
    <source>
        <dbReference type="ARBA" id="ARBA00022622"/>
    </source>
</evidence>
<dbReference type="AlphaFoldDB" id="A0A6L2QCM2"/>
<keyword evidence="2" id="KW-0472">Membrane</keyword>
<dbReference type="InParanoid" id="A0A6L2QCM2"/>